<dbReference type="SUPFAM" id="SSF52317">
    <property type="entry name" value="Class I glutamine amidotransferase-like"/>
    <property type="match status" value="1"/>
</dbReference>
<keyword evidence="2" id="KW-0057">Aromatic amino acid biosynthesis</keyword>
<dbReference type="NCBIfam" id="TIGR00566">
    <property type="entry name" value="trpG_papA"/>
    <property type="match status" value="1"/>
</dbReference>
<dbReference type="NCBIfam" id="NF010081">
    <property type="entry name" value="PRK13566.1"/>
    <property type="match status" value="1"/>
</dbReference>
<feature type="domain" description="Anthranilate synthase component I N-terminal" evidence="5">
    <location>
        <begin position="107"/>
        <end position="207"/>
    </location>
</feature>
<dbReference type="UniPathway" id="UPA00035">
    <property type="reaction ID" value="UER00040"/>
</dbReference>
<evidence type="ECO:0000259" key="5">
    <source>
        <dbReference type="Pfam" id="PF04715"/>
    </source>
</evidence>
<proteinExistence type="predicted"/>
<dbReference type="PIRSF" id="PIRSF036934">
    <property type="entry name" value="TrpE-G"/>
    <property type="match status" value="1"/>
</dbReference>
<dbReference type="Gene3D" id="3.60.120.10">
    <property type="entry name" value="Anthranilate synthase"/>
    <property type="match status" value="1"/>
</dbReference>
<dbReference type="InterPro" id="IPR019999">
    <property type="entry name" value="Anth_synth_I-like"/>
</dbReference>
<dbReference type="InterPro" id="IPR006221">
    <property type="entry name" value="TrpG/PapA_dom"/>
</dbReference>
<feature type="domain" description="Glutamine amidotransferase" evidence="3">
    <location>
        <begin position="532"/>
        <end position="707"/>
    </location>
</feature>
<dbReference type="SUPFAM" id="SSF56322">
    <property type="entry name" value="ADC synthase"/>
    <property type="match status" value="1"/>
</dbReference>
<dbReference type="EMBL" id="PFAT01000030">
    <property type="protein sequence ID" value="PIR92295.1"/>
    <property type="molecule type" value="Genomic_DNA"/>
</dbReference>
<dbReference type="GO" id="GO:0000162">
    <property type="term" value="P:L-tryptophan biosynthetic process"/>
    <property type="evidence" value="ECO:0007669"/>
    <property type="project" value="UniProtKB-UniRule"/>
</dbReference>
<dbReference type="InterPro" id="IPR017926">
    <property type="entry name" value="GATASE"/>
</dbReference>
<dbReference type="NCBIfam" id="TIGR01815">
    <property type="entry name" value="TrpE-clade3"/>
    <property type="match status" value="1"/>
</dbReference>
<evidence type="ECO:0000256" key="2">
    <source>
        <dbReference type="PIRNR" id="PIRNR036934"/>
    </source>
</evidence>
<comment type="catalytic activity">
    <reaction evidence="2">
        <text>chorismate + L-glutamine = anthranilate + pyruvate + L-glutamate + H(+)</text>
        <dbReference type="Rhea" id="RHEA:21732"/>
        <dbReference type="ChEBI" id="CHEBI:15361"/>
        <dbReference type="ChEBI" id="CHEBI:15378"/>
        <dbReference type="ChEBI" id="CHEBI:16567"/>
        <dbReference type="ChEBI" id="CHEBI:29748"/>
        <dbReference type="ChEBI" id="CHEBI:29985"/>
        <dbReference type="ChEBI" id="CHEBI:58359"/>
        <dbReference type="EC" id="4.1.3.27"/>
    </reaction>
</comment>
<dbReference type="InterPro" id="IPR010112">
    <property type="entry name" value="TrpE-G_bact"/>
</dbReference>
<dbReference type="PRINTS" id="PR00097">
    <property type="entry name" value="ANTSNTHASEII"/>
</dbReference>
<dbReference type="CDD" id="cd01743">
    <property type="entry name" value="GATase1_Anthranilate_Synthase"/>
    <property type="match status" value="1"/>
</dbReference>
<dbReference type="InterPro" id="IPR015890">
    <property type="entry name" value="Chorismate_C"/>
</dbReference>
<feature type="domain" description="Chorismate-utilising enzyme C-terminal" evidence="4">
    <location>
        <begin position="248"/>
        <end position="499"/>
    </location>
</feature>
<reference evidence="7" key="1">
    <citation type="submission" date="2017-09" db="EMBL/GenBank/DDBJ databases">
        <title>Depth-based differentiation of microbial function through sediment-hosted aquifers and enrichment of novel symbionts in the deep terrestrial subsurface.</title>
        <authorList>
            <person name="Probst A.J."/>
            <person name="Ladd B."/>
            <person name="Jarett J.K."/>
            <person name="Geller-Mcgrath D.E."/>
            <person name="Sieber C.M.K."/>
            <person name="Emerson J.B."/>
            <person name="Anantharaman K."/>
            <person name="Thomas B.C."/>
            <person name="Malmstrom R."/>
            <person name="Stieglmeier M."/>
            <person name="Klingl A."/>
            <person name="Woyke T."/>
            <person name="Ryan C.M."/>
            <person name="Banfield J.F."/>
        </authorList>
    </citation>
    <scope>NUCLEOTIDE SEQUENCE [LARGE SCALE GENOMIC DNA]</scope>
</reference>
<dbReference type="Pfam" id="PF04715">
    <property type="entry name" value="Anth_synt_I_N"/>
    <property type="match status" value="1"/>
</dbReference>
<dbReference type="EC" id="4.1.3.27" evidence="2"/>
<dbReference type="PANTHER" id="PTHR11236:SF9">
    <property type="entry name" value="ANTHRANILATE SYNTHASE COMPONENT 1"/>
    <property type="match status" value="1"/>
</dbReference>
<keyword evidence="2" id="KW-0028">Amino-acid biosynthesis</keyword>
<evidence type="ECO:0000313" key="6">
    <source>
        <dbReference type="EMBL" id="PIR92295.1"/>
    </source>
</evidence>
<dbReference type="PRINTS" id="PR00099">
    <property type="entry name" value="CPSGATASE"/>
</dbReference>
<dbReference type="PRINTS" id="PR00096">
    <property type="entry name" value="GATASE"/>
</dbReference>
<keyword evidence="2" id="KW-0822">Tryptophan biosynthesis</keyword>
<comment type="pathway">
    <text evidence="2">Amino-acid biosynthesis; L-tryptophan biosynthesis; L-tryptophan from chorismate: step 1/5.</text>
</comment>
<accession>A0A2H0UZR2</accession>
<gene>
    <name evidence="6" type="ORF">COU01_02425</name>
</gene>
<keyword evidence="1" id="KW-0315">Glutamine amidotransferase</keyword>
<sequence>MYSNLSQSVNVQSLQYRTASNVVIQRQTETLPYHGAMNLALQHINTRRGAIFASGYEYPGRYSRWDIGFIDPPLELVAQGRGFTFRALNERGAQLVQMFHVMLQNHDHLISLVCESGELKGLAKEMPDFFFEEDRSKQPTVFSILRTIISKMYSINDGHLGFYGAFGYDLVFQFTTIDLQHERTGDDLRLFLPDELYVIDHRREEAYCLRYELSFNGCTTLGHDRTGDEFPVVQGVVSGVICDHGDGEYASKVRQVINGTKAGDFFEVVLSQEFQAGFTGTPRSLFELIRNRNPSPYEFLINFGTEQLVGASPEMFVRVDSQQVETCPISGTIRRGKNAVEDAEQILALLNSPKDRCELTMCTDVDRNDKSRVCTPGTVHIIGRRMIEKYSKLFHTVDHVIGTLRDDCDGIDALLSHMWAVTLTGAPKIAAMQMIECLENSARGWYGGCIGMLLFNGNVNTGITIRTVFLEKGMARVRVGSTLLHDSVPEDEELETRLKAEAFINAVLDMSGTEVIVPVPIPKVGKGKTVLFVNNQDSFVHTLANYVRQTGADVKTVVYNLVQRVFNEVMPDLVFISPGPGLPADFGVPTLVKDCVDRGIPVFGVCLGLQGMVEAFGGKLGVLNIPAHGKASVITCIPTGIFTDFPEIFIAGRYHSLHALQIPACFKVTAWTEDGIVMAIQHRELPIAAVQFHPESLLTLHDDLGLKLIFKVIEKLTA</sequence>
<dbReference type="Pfam" id="PF00117">
    <property type="entry name" value="GATase"/>
    <property type="match status" value="1"/>
</dbReference>
<protein>
    <recommendedName>
        <fullName evidence="2">Anthranilate synthase</fullName>
        <ecNumber evidence="2">4.1.3.27</ecNumber>
    </recommendedName>
</protein>
<dbReference type="Pfam" id="PF00425">
    <property type="entry name" value="Chorismate_bind"/>
    <property type="match status" value="1"/>
</dbReference>
<evidence type="ECO:0000259" key="4">
    <source>
        <dbReference type="Pfam" id="PF00425"/>
    </source>
</evidence>
<evidence type="ECO:0000313" key="7">
    <source>
        <dbReference type="Proteomes" id="UP000228510"/>
    </source>
</evidence>
<dbReference type="Gene3D" id="3.40.50.880">
    <property type="match status" value="1"/>
</dbReference>
<dbReference type="PROSITE" id="PS51273">
    <property type="entry name" value="GATASE_TYPE_1"/>
    <property type="match status" value="1"/>
</dbReference>
<dbReference type="GO" id="GO:0004049">
    <property type="term" value="F:anthranilate synthase activity"/>
    <property type="evidence" value="ECO:0007669"/>
    <property type="project" value="UniProtKB-UniRule"/>
</dbReference>
<dbReference type="AlphaFoldDB" id="A0A2H0UZR2"/>
<dbReference type="InterPro" id="IPR029062">
    <property type="entry name" value="Class_I_gatase-like"/>
</dbReference>
<dbReference type="Proteomes" id="UP000228510">
    <property type="component" value="Unassembled WGS sequence"/>
</dbReference>
<name>A0A2H0UZR2_9BACT</name>
<keyword evidence="2" id="KW-0456">Lyase</keyword>
<evidence type="ECO:0000259" key="3">
    <source>
        <dbReference type="Pfam" id="PF00117"/>
    </source>
</evidence>
<dbReference type="InterPro" id="IPR006805">
    <property type="entry name" value="Anth_synth_I_N"/>
</dbReference>
<organism evidence="6 7">
    <name type="scientific">Candidatus Falkowbacteria bacterium CG10_big_fil_rev_8_21_14_0_10_44_15</name>
    <dbReference type="NCBI Taxonomy" id="1974569"/>
    <lineage>
        <taxon>Bacteria</taxon>
        <taxon>Candidatus Falkowiibacteriota</taxon>
    </lineage>
</organism>
<dbReference type="InterPro" id="IPR005801">
    <property type="entry name" value="ADC_synthase"/>
</dbReference>
<dbReference type="PANTHER" id="PTHR11236">
    <property type="entry name" value="AMINOBENZOATE/ANTHRANILATE SYNTHASE"/>
    <property type="match status" value="1"/>
</dbReference>
<comment type="caution">
    <text evidence="6">The sequence shown here is derived from an EMBL/GenBank/DDBJ whole genome shotgun (WGS) entry which is preliminary data.</text>
</comment>
<evidence type="ECO:0000256" key="1">
    <source>
        <dbReference type="ARBA" id="ARBA00022962"/>
    </source>
</evidence>